<accession>A0A517NS67</accession>
<sequence precursor="true">MNRRLAAFIFGLFIASPVATSQNVTGYDAMPDPYLFLLREPAVQKDLGLNASQMKQLVEINESFDGTLLGMRNKKDAQENQRKTDDVMRKTRAAVGLLFSAKQQERIQQIAFRLKGMSFVLVPAAAKQLELTAEQTATINAAIKDASETIRSVQSREFQGQKEHQASQRTVAAARKREQEAIVAALNDSQKRKLVALIGKPFDPSTLGRVAFKAPEVIDSGQWINSEGGKLSDLRGKVVALHFFAFG</sequence>
<dbReference type="RefSeq" id="WP_145417532.1">
    <property type="nucleotide sequence ID" value="NZ_CP036526.1"/>
</dbReference>
<organism evidence="2 3">
    <name type="scientific">Stieleria marina</name>
    <dbReference type="NCBI Taxonomy" id="1930275"/>
    <lineage>
        <taxon>Bacteria</taxon>
        <taxon>Pseudomonadati</taxon>
        <taxon>Planctomycetota</taxon>
        <taxon>Planctomycetia</taxon>
        <taxon>Pirellulales</taxon>
        <taxon>Pirellulaceae</taxon>
        <taxon>Stieleria</taxon>
    </lineage>
</organism>
<proteinExistence type="predicted"/>
<gene>
    <name evidence="2" type="ORF">K239x_19350</name>
</gene>
<protein>
    <submittedName>
        <fullName evidence="2">Uncharacterized protein</fullName>
    </submittedName>
</protein>
<dbReference type="Proteomes" id="UP000319817">
    <property type="component" value="Chromosome"/>
</dbReference>
<reference evidence="2 3" key="1">
    <citation type="submission" date="2019-02" db="EMBL/GenBank/DDBJ databases">
        <title>Deep-cultivation of Planctomycetes and their phenomic and genomic characterization uncovers novel biology.</title>
        <authorList>
            <person name="Wiegand S."/>
            <person name="Jogler M."/>
            <person name="Boedeker C."/>
            <person name="Pinto D."/>
            <person name="Vollmers J."/>
            <person name="Rivas-Marin E."/>
            <person name="Kohn T."/>
            <person name="Peeters S.H."/>
            <person name="Heuer A."/>
            <person name="Rast P."/>
            <person name="Oberbeckmann S."/>
            <person name="Bunk B."/>
            <person name="Jeske O."/>
            <person name="Meyerdierks A."/>
            <person name="Storesund J.E."/>
            <person name="Kallscheuer N."/>
            <person name="Luecker S."/>
            <person name="Lage O.M."/>
            <person name="Pohl T."/>
            <person name="Merkel B.J."/>
            <person name="Hornburger P."/>
            <person name="Mueller R.-W."/>
            <person name="Bruemmer F."/>
            <person name="Labrenz M."/>
            <person name="Spormann A.M."/>
            <person name="Op den Camp H."/>
            <person name="Overmann J."/>
            <person name="Amann R."/>
            <person name="Jetten M.S.M."/>
            <person name="Mascher T."/>
            <person name="Medema M.H."/>
            <person name="Devos D.P."/>
            <person name="Kaster A.-K."/>
            <person name="Ovreas L."/>
            <person name="Rohde M."/>
            <person name="Galperin M.Y."/>
            <person name="Jogler C."/>
        </authorList>
    </citation>
    <scope>NUCLEOTIDE SEQUENCE [LARGE SCALE GENOMIC DNA]</scope>
    <source>
        <strain evidence="2 3">K23_9</strain>
    </source>
</reference>
<keyword evidence="3" id="KW-1185">Reference proteome</keyword>
<dbReference type="OrthoDB" id="9799230at2"/>
<keyword evidence="1" id="KW-0732">Signal</keyword>
<feature type="signal peptide" evidence="1">
    <location>
        <begin position="1"/>
        <end position="21"/>
    </location>
</feature>
<dbReference type="EMBL" id="CP036526">
    <property type="protein sequence ID" value="QDT09982.1"/>
    <property type="molecule type" value="Genomic_DNA"/>
</dbReference>
<evidence type="ECO:0000256" key="1">
    <source>
        <dbReference type="SAM" id="SignalP"/>
    </source>
</evidence>
<name>A0A517NS67_9BACT</name>
<feature type="chain" id="PRO_5022106406" evidence="1">
    <location>
        <begin position="22"/>
        <end position="247"/>
    </location>
</feature>
<evidence type="ECO:0000313" key="2">
    <source>
        <dbReference type="EMBL" id="QDT09982.1"/>
    </source>
</evidence>
<evidence type="ECO:0000313" key="3">
    <source>
        <dbReference type="Proteomes" id="UP000319817"/>
    </source>
</evidence>
<dbReference type="AlphaFoldDB" id="A0A517NS67"/>